<feature type="signal peptide" evidence="4">
    <location>
        <begin position="1"/>
        <end position="23"/>
    </location>
</feature>
<dbReference type="EnsemblBacteria" id="ABF39322">
    <property type="protein sequence ID" value="ABF39322"/>
    <property type="gene ID" value="Acid345_0317"/>
</dbReference>
<dbReference type="SUPFAM" id="SSF51445">
    <property type="entry name" value="(Trans)glycosidases"/>
    <property type="match status" value="1"/>
</dbReference>
<keyword evidence="7" id="KW-1185">Reference proteome</keyword>
<keyword evidence="4" id="KW-0732">Signal</keyword>
<reference evidence="6 7" key="1">
    <citation type="journal article" date="2009" name="Appl. Environ. Microbiol.">
        <title>Three genomes from the phylum Acidobacteria provide insight into the lifestyles of these microorganisms in soils.</title>
        <authorList>
            <person name="Ward N.L."/>
            <person name="Challacombe J.F."/>
            <person name="Janssen P.H."/>
            <person name="Henrissat B."/>
            <person name="Coutinho P.M."/>
            <person name="Wu M."/>
            <person name="Xie G."/>
            <person name="Haft D.H."/>
            <person name="Sait M."/>
            <person name="Badger J."/>
            <person name="Barabote R.D."/>
            <person name="Bradley B."/>
            <person name="Brettin T.S."/>
            <person name="Brinkac L.M."/>
            <person name="Bruce D."/>
            <person name="Creasy T."/>
            <person name="Daugherty S.C."/>
            <person name="Davidsen T.M."/>
            <person name="DeBoy R.T."/>
            <person name="Detter J.C."/>
            <person name="Dodson R.J."/>
            <person name="Durkin A.S."/>
            <person name="Ganapathy A."/>
            <person name="Gwinn-Giglio M."/>
            <person name="Han C.S."/>
            <person name="Khouri H."/>
            <person name="Kiss H."/>
            <person name="Kothari S.P."/>
            <person name="Madupu R."/>
            <person name="Nelson K.E."/>
            <person name="Nelson W.C."/>
            <person name="Paulsen I."/>
            <person name="Penn K."/>
            <person name="Ren Q."/>
            <person name="Rosovitz M.J."/>
            <person name="Selengut J.D."/>
            <person name="Shrivastava S."/>
            <person name="Sullivan S.A."/>
            <person name="Tapia R."/>
            <person name="Thompson L.S."/>
            <person name="Watkins K.L."/>
            <person name="Yang Q."/>
            <person name="Yu C."/>
            <person name="Zafar N."/>
            <person name="Zhou L."/>
            <person name="Kuske C.R."/>
        </authorList>
    </citation>
    <scope>NUCLEOTIDE SEQUENCE [LARGE SCALE GENOMIC DNA]</scope>
    <source>
        <strain evidence="6 7">Ellin345</strain>
    </source>
</reference>
<dbReference type="OrthoDB" id="9774262at2"/>
<evidence type="ECO:0000259" key="5">
    <source>
        <dbReference type="Pfam" id="PF00150"/>
    </source>
</evidence>
<dbReference type="CAZy" id="GH5">
    <property type="family name" value="Glycoside Hydrolase Family 5"/>
</dbReference>
<proteinExistence type="inferred from homology"/>
<dbReference type="Pfam" id="PF00150">
    <property type="entry name" value="Cellulase"/>
    <property type="match status" value="1"/>
</dbReference>
<dbReference type="GO" id="GO:0000272">
    <property type="term" value="P:polysaccharide catabolic process"/>
    <property type="evidence" value="ECO:0007669"/>
    <property type="project" value="InterPro"/>
</dbReference>
<protein>
    <recommendedName>
        <fullName evidence="5">Glycoside hydrolase family 5 domain-containing protein</fullName>
    </recommendedName>
</protein>
<evidence type="ECO:0000256" key="2">
    <source>
        <dbReference type="ARBA" id="ARBA00023295"/>
    </source>
</evidence>
<feature type="chain" id="PRO_5004191695" description="Glycoside hydrolase family 5 domain-containing protein" evidence="4">
    <location>
        <begin position="24"/>
        <end position="383"/>
    </location>
</feature>
<dbReference type="InterPro" id="IPR001547">
    <property type="entry name" value="Glyco_hydro_5"/>
</dbReference>
<dbReference type="eggNOG" id="COG3934">
    <property type="taxonomic scope" value="Bacteria"/>
</dbReference>
<dbReference type="HOGENOM" id="CLU_764481_0_0_0"/>
<evidence type="ECO:0000256" key="4">
    <source>
        <dbReference type="SAM" id="SignalP"/>
    </source>
</evidence>
<sequence length="383" mass="44104">MRSHRKQQLIGLLLLLVSFTAVAQTPRWTEEKAAQWYKQQPWLVGSNFIPTDAINELEMWQADTFNPQEIDRELGWAEGLGMNTMRVFLHDLLWQQDAAGFTKRLDQFLGICAKHHIRPMLVIFDSVWDPNPKLGPQHPPVPGVHNSGWMQSPGRKGLEDPAEYPRLKAYVQGVVGKFANDQRILAWDVWNEPDNDNKPAYERVELPYKADYVNKLLPQVFEWAREMHPIQPLTSGVWRGDYSSLDKAIPTAKIQLEQSDIITFHSYDWPETFEERINWLRAYNRPIICTEYMARPAGSTFDTVLPVALKEHVGAINWGLVVGKTQTNLPWDSWKRPYVLEPPVAWFHEVFYADGRPYRAREAEIIRNLTSQANGNSGDSGTN</sequence>
<dbReference type="Proteomes" id="UP000002432">
    <property type="component" value="Chromosome"/>
</dbReference>
<evidence type="ECO:0000313" key="6">
    <source>
        <dbReference type="EMBL" id="ABF39322.1"/>
    </source>
</evidence>
<dbReference type="AlphaFoldDB" id="Q1IUX8"/>
<comment type="similarity">
    <text evidence="3">Belongs to the glycosyl hydrolase 5 (cellulase A) family.</text>
</comment>
<dbReference type="EMBL" id="CP000360">
    <property type="protein sequence ID" value="ABF39322.1"/>
    <property type="molecule type" value="Genomic_DNA"/>
</dbReference>
<evidence type="ECO:0000256" key="1">
    <source>
        <dbReference type="ARBA" id="ARBA00022801"/>
    </source>
</evidence>
<evidence type="ECO:0000313" key="7">
    <source>
        <dbReference type="Proteomes" id="UP000002432"/>
    </source>
</evidence>
<accession>Q1IUX8</accession>
<dbReference type="KEGG" id="aba:Acid345_0317"/>
<keyword evidence="1 3" id="KW-0378">Hydrolase</keyword>
<dbReference type="InterPro" id="IPR017853">
    <property type="entry name" value="GH"/>
</dbReference>
<dbReference type="RefSeq" id="WP_011521124.1">
    <property type="nucleotide sequence ID" value="NC_008009.1"/>
</dbReference>
<evidence type="ECO:0000256" key="3">
    <source>
        <dbReference type="RuleBase" id="RU361153"/>
    </source>
</evidence>
<organism evidence="6 7">
    <name type="scientific">Koribacter versatilis (strain Ellin345)</name>
    <dbReference type="NCBI Taxonomy" id="204669"/>
    <lineage>
        <taxon>Bacteria</taxon>
        <taxon>Pseudomonadati</taxon>
        <taxon>Acidobacteriota</taxon>
        <taxon>Terriglobia</taxon>
        <taxon>Terriglobales</taxon>
        <taxon>Candidatus Korobacteraceae</taxon>
        <taxon>Candidatus Korobacter</taxon>
    </lineage>
</organism>
<name>Q1IUX8_KORVE</name>
<feature type="domain" description="Glycoside hydrolase family 5" evidence="5">
    <location>
        <begin position="144"/>
        <end position="299"/>
    </location>
</feature>
<dbReference type="GO" id="GO:0004553">
    <property type="term" value="F:hydrolase activity, hydrolyzing O-glycosyl compounds"/>
    <property type="evidence" value="ECO:0007669"/>
    <property type="project" value="InterPro"/>
</dbReference>
<keyword evidence="2 3" id="KW-0326">Glycosidase</keyword>
<gene>
    <name evidence="6" type="ordered locus">Acid345_0317</name>
</gene>
<dbReference type="STRING" id="204669.Acid345_0317"/>
<dbReference type="Gene3D" id="3.20.20.80">
    <property type="entry name" value="Glycosidases"/>
    <property type="match status" value="1"/>
</dbReference>